<reference evidence="10" key="1">
    <citation type="submission" date="2016-10" db="EMBL/GenBank/DDBJ databases">
        <authorList>
            <person name="Varghese N."/>
            <person name="Submissions S."/>
        </authorList>
    </citation>
    <scope>NUCLEOTIDE SEQUENCE [LARGE SCALE GENOMIC DNA]</scope>
    <source>
        <strain evidence="10">DSM 8987</strain>
    </source>
</reference>
<keyword evidence="5" id="KW-0547">Nucleotide-binding</keyword>
<organism evidence="9 10">
    <name type="scientific">Desulfuromonas thiophila</name>
    <dbReference type="NCBI Taxonomy" id="57664"/>
    <lineage>
        <taxon>Bacteria</taxon>
        <taxon>Pseudomonadati</taxon>
        <taxon>Thermodesulfobacteriota</taxon>
        <taxon>Desulfuromonadia</taxon>
        <taxon>Desulfuromonadales</taxon>
        <taxon>Desulfuromonadaceae</taxon>
        <taxon>Desulfuromonas</taxon>
    </lineage>
</organism>
<dbReference type="PANTHER" id="PTHR33571">
    <property type="entry name" value="SSL8005 PROTEIN"/>
    <property type="match status" value="1"/>
</dbReference>
<dbReference type="EMBL" id="FNAQ01000023">
    <property type="protein sequence ID" value="SDE67126.1"/>
    <property type="molecule type" value="Genomic_DNA"/>
</dbReference>
<dbReference type="GO" id="GO:0005524">
    <property type="term" value="F:ATP binding"/>
    <property type="evidence" value="ECO:0007669"/>
    <property type="project" value="UniProtKB-KW"/>
</dbReference>
<protein>
    <recommendedName>
        <fullName evidence="8">Polymerase beta nucleotidyltransferase domain-containing protein</fullName>
    </recommendedName>
</protein>
<dbReference type="GO" id="GO:0046872">
    <property type="term" value="F:metal ion binding"/>
    <property type="evidence" value="ECO:0007669"/>
    <property type="project" value="UniProtKB-KW"/>
</dbReference>
<keyword evidence="2" id="KW-0808">Transferase</keyword>
<dbReference type="AlphaFoldDB" id="A0A1G7EUE5"/>
<dbReference type="OrthoDB" id="5422227at2"/>
<dbReference type="CDD" id="cd05403">
    <property type="entry name" value="NT_KNTase_like"/>
    <property type="match status" value="1"/>
</dbReference>
<dbReference type="RefSeq" id="WP_092080575.1">
    <property type="nucleotide sequence ID" value="NZ_FNAQ01000023.1"/>
</dbReference>
<keyword evidence="3" id="KW-0548">Nucleotidyltransferase</keyword>
<keyword evidence="7" id="KW-0460">Magnesium</keyword>
<evidence type="ECO:0000256" key="1">
    <source>
        <dbReference type="ARBA" id="ARBA00001946"/>
    </source>
</evidence>
<keyword evidence="4" id="KW-0479">Metal-binding</keyword>
<dbReference type="Gene3D" id="3.30.460.10">
    <property type="entry name" value="Beta Polymerase, domain 2"/>
    <property type="match status" value="1"/>
</dbReference>
<dbReference type="InterPro" id="IPR052038">
    <property type="entry name" value="Type-VII_TA_antitoxin"/>
</dbReference>
<dbReference type="Proteomes" id="UP000243205">
    <property type="component" value="Unassembled WGS sequence"/>
</dbReference>
<evidence type="ECO:0000256" key="7">
    <source>
        <dbReference type="ARBA" id="ARBA00022842"/>
    </source>
</evidence>
<comment type="cofactor">
    <cofactor evidence="1">
        <name>Mg(2+)</name>
        <dbReference type="ChEBI" id="CHEBI:18420"/>
    </cofactor>
</comment>
<evidence type="ECO:0000313" key="10">
    <source>
        <dbReference type="Proteomes" id="UP000243205"/>
    </source>
</evidence>
<dbReference type="SUPFAM" id="SSF81301">
    <property type="entry name" value="Nucleotidyltransferase"/>
    <property type="match status" value="1"/>
</dbReference>
<keyword evidence="10" id="KW-1185">Reference proteome</keyword>
<evidence type="ECO:0000256" key="5">
    <source>
        <dbReference type="ARBA" id="ARBA00022741"/>
    </source>
</evidence>
<accession>A0A1G7EUE5</accession>
<dbReference type="PANTHER" id="PTHR33571:SF12">
    <property type="entry name" value="BSL3053 PROTEIN"/>
    <property type="match status" value="1"/>
</dbReference>
<name>A0A1G7EUE5_9BACT</name>
<evidence type="ECO:0000256" key="4">
    <source>
        <dbReference type="ARBA" id="ARBA00022723"/>
    </source>
</evidence>
<keyword evidence="6" id="KW-0067">ATP-binding</keyword>
<dbReference type="STRING" id="57664.SAMN05661003_12324"/>
<proteinExistence type="predicted"/>
<evidence type="ECO:0000256" key="2">
    <source>
        <dbReference type="ARBA" id="ARBA00022679"/>
    </source>
</evidence>
<evidence type="ECO:0000256" key="6">
    <source>
        <dbReference type="ARBA" id="ARBA00022840"/>
    </source>
</evidence>
<dbReference type="Pfam" id="PF18765">
    <property type="entry name" value="Polbeta"/>
    <property type="match status" value="1"/>
</dbReference>
<evidence type="ECO:0000259" key="8">
    <source>
        <dbReference type="Pfam" id="PF18765"/>
    </source>
</evidence>
<dbReference type="GO" id="GO:0016779">
    <property type="term" value="F:nucleotidyltransferase activity"/>
    <property type="evidence" value="ECO:0007669"/>
    <property type="project" value="UniProtKB-KW"/>
</dbReference>
<feature type="domain" description="Polymerase beta nucleotidyltransferase" evidence="8">
    <location>
        <begin position="19"/>
        <end position="95"/>
    </location>
</feature>
<dbReference type="InterPro" id="IPR041633">
    <property type="entry name" value="Polbeta"/>
</dbReference>
<dbReference type="InterPro" id="IPR043519">
    <property type="entry name" value="NT_sf"/>
</dbReference>
<evidence type="ECO:0000313" key="9">
    <source>
        <dbReference type="EMBL" id="SDE67126.1"/>
    </source>
</evidence>
<gene>
    <name evidence="9" type="ORF">SAMN05661003_12324</name>
</gene>
<evidence type="ECO:0000256" key="3">
    <source>
        <dbReference type="ARBA" id="ARBA00022695"/>
    </source>
</evidence>
<sequence>MAQLLKELEKNRRDILAIAARYHADNVRLFGSVVKGDDGEGSDVDFLVDFQSGTTLLDQLALIDALSMRLGRKVDVVSERALNKHLRQRILKKAVWL</sequence>